<evidence type="ECO:0000256" key="2">
    <source>
        <dbReference type="ARBA" id="ARBA00023002"/>
    </source>
</evidence>
<protein>
    <submittedName>
        <fullName evidence="3">NAD(P)-dependent dehydrogenase (Short-subunit alcohol dehydrogenase family)</fullName>
    </submittedName>
</protein>
<dbReference type="PRINTS" id="PR00080">
    <property type="entry name" value="SDRFAMILY"/>
</dbReference>
<dbReference type="GO" id="GO:0016616">
    <property type="term" value="F:oxidoreductase activity, acting on the CH-OH group of donors, NAD or NADP as acceptor"/>
    <property type="evidence" value="ECO:0007669"/>
    <property type="project" value="TreeGrafter"/>
</dbReference>
<dbReference type="InterPro" id="IPR002347">
    <property type="entry name" value="SDR_fam"/>
</dbReference>
<dbReference type="Proteomes" id="UP000294881">
    <property type="component" value="Unassembled WGS sequence"/>
</dbReference>
<keyword evidence="4" id="KW-1185">Reference proteome</keyword>
<reference evidence="3 4" key="1">
    <citation type="submission" date="2019-03" db="EMBL/GenBank/DDBJ databases">
        <title>Genomic Encyclopedia of Type Strains, Phase IV (KMG-IV): sequencing the most valuable type-strain genomes for metagenomic binning, comparative biology and taxonomic classification.</title>
        <authorList>
            <person name="Goeker M."/>
        </authorList>
    </citation>
    <scope>NUCLEOTIDE SEQUENCE [LARGE SCALE GENOMIC DNA]</scope>
    <source>
        <strain evidence="3 4">DSM 22958</strain>
    </source>
</reference>
<dbReference type="FunFam" id="3.40.50.720:FF:000084">
    <property type="entry name" value="Short-chain dehydrogenase reductase"/>
    <property type="match status" value="1"/>
</dbReference>
<evidence type="ECO:0000256" key="1">
    <source>
        <dbReference type="ARBA" id="ARBA00006484"/>
    </source>
</evidence>
<comment type="caution">
    <text evidence="3">The sequence shown here is derived from an EMBL/GenBank/DDBJ whole genome shotgun (WGS) entry which is preliminary data.</text>
</comment>
<dbReference type="Gene3D" id="3.40.50.720">
    <property type="entry name" value="NAD(P)-binding Rossmann-like Domain"/>
    <property type="match status" value="1"/>
</dbReference>
<dbReference type="RefSeq" id="WP_132006532.1">
    <property type="nucleotide sequence ID" value="NZ_JBHUNN010000001.1"/>
</dbReference>
<proteinExistence type="inferred from homology"/>
<sequence>MRKAIVTGGSGLIGAGICAALAGAGWEVANFDLEDGGCEEARFIACDVSDEDAVADAFAELEWTGLDLLVNNAGVAAPVTGPVSDLSLDRWRRVIDSHLTGAFLMTRAAAPLLRENAVIINMASTRAFMSEPFTEAYAAAKGGVVALTHALAVSLGPRVRVNAIAPGWISDSPDLAAADHAQHPAGRVGRPEDVAGAVLFLADAGFITGETLILDGGMSRRMIYAD</sequence>
<dbReference type="PANTHER" id="PTHR42760:SF133">
    <property type="entry name" value="3-OXOACYL-[ACYL-CARRIER-PROTEIN] REDUCTASE"/>
    <property type="match status" value="1"/>
</dbReference>
<dbReference type="OrthoDB" id="9806974at2"/>
<dbReference type="Pfam" id="PF13561">
    <property type="entry name" value="adh_short_C2"/>
    <property type="match status" value="1"/>
</dbReference>
<evidence type="ECO:0000313" key="4">
    <source>
        <dbReference type="Proteomes" id="UP000294881"/>
    </source>
</evidence>
<dbReference type="EMBL" id="SLWL01000007">
    <property type="protein sequence ID" value="TCO12978.1"/>
    <property type="molecule type" value="Genomic_DNA"/>
</dbReference>
<dbReference type="PANTHER" id="PTHR42760">
    <property type="entry name" value="SHORT-CHAIN DEHYDROGENASES/REDUCTASES FAMILY MEMBER"/>
    <property type="match status" value="1"/>
</dbReference>
<dbReference type="InterPro" id="IPR020904">
    <property type="entry name" value="Sc_DH/Rdtase_CS"/>
</dbReference>
<name>A0A4V2RXB4_9HYPH</name>
<dbReference type="SUPFAM" id="SSF51735">
    <property type="entry name" value="NAD(P)-binding Rossmann-fold domains"/>
    <property type="match status" value="1"/>
</dbReference>
<comment type="similarity">
    <text evidence="1">Belongs to the short-chain dehydrogenases/reductases (SDR) family.</text>
</comment>
<keyword evidence="2" id="KW-0560">Oxidoreductase</keyword>
<evidence type="ECO:0000313" key="3">
    <source>
        <dbReference type="EMBL" id="TCO12978.1"/>
    </source>
</evidence>
<dbReference type="PRINTS" id="PR00081">
    <property type="entry name" value="GDHRDH"/>
</dbReference>
<accession>A0A4V2RXB4</accession>
<dbReference type="InterPro" id="IPR036291">
    <property type="entry name" value="NAD(P)-bd_dom_sf"/>
</dbReference>
<dbReference type="PROSITE" id="PS00061">
    <property type="entry name" value="ADH_SHORT"/>
    <property type="match status" value="1"/>
</dbReference>
<dbReference type="AlphaFoldDB" id="A0A4V2RXB4"/>
<gene>
    <name evidence="3" type="ORF">EV666_1074</name>
</gene>
<organism evidence="3 4">
    <name type="scientific">Camelimonas lactis</name>
    <dbReference type="NCBI Taxonomy" id="659006"/>
    <lineage>
        <taxon>Bacteria</taxon>
        <taxon>Pseudomonadati</taxon>
        <taxon>Pseudomonadota</taxon>
        <taxon>Alphaproteobacteria</taxon>
        <taxon>Hyphomicrobiales</taxon>
        <taxon>Chelatococcaceae</taxon>
        <taxon>Camelimonas</taxon>
    </lineage>
</organism>